<dbReference type="Proteomes" id="UP000828390">
    <property type="component" value="Unassembled WGS sequence"/>
</dbReference>
<reference evidence="1" key="1">
    <citation type="journal article" date="2019" name="bioRxiv">
        <title>The Genome of the Zebra Mussel, Dreissena polymorpha: A Resource for Invasive Species Research.</title>
        <authorList>
            <person name="McCartney M.A."/>
            <person name="Auch B."/>
            <person name="Kono T."/>
            <person name="Mallez S."/>
            <person name="Zhang Y."/>
            <person name="Obille A."/>
            <person name="Becker A."/>
            <person name="Abrahante J.E."/>
            <person name="Garbe J."/>
            <person name="Badalamenti J.P."/>
            <person name="Herman A."/>
            <person name="Mangelson H."/>
            <person name="Liachko I."/>
            <person name="Sullivan S."/>
            <person name="Sone E.D."/>
            <person name="Koren S."/>
            <person name="Silverstein K.A.T."/>
            <person name="Beckman K.B."/>
            <person name="Gohl D.M."/>
        </authorList>
    </citation>
    <scope>NUCLEOTIDE SEQUENCE</scope>
    <source>
        <strain evidence="1">Duluth1</strain>
        <tissue evidence="1">Whole animal</tissue>
    </source>
</reference>
<evidence type="ECO:0000313" key="1">
    <source>
        <dbReference type="EMBL" id="KAH3793827.1"/>
    </source>
</evidence>
<organism evidence="1 2">
    <name type="scientific">Dreissena polymorpha</name>
    <name type="common">Zebra mussel</name>
    <name type="synonym">Mytilus polymorpha</name>
    <dbReference type="NCBI Taxonomy" id="45954"/>
    <lineage>
        <taxon>Eukaryota</taxon>
        <taxon>Metazoa</taxon>
        <taxon>Spiralia</taxon>
        <taxon>Lophotrochozoa</taxon>
        <taxon>Mollusca</taxon>
        <taxon>Bivalvia</taxon>
        <taxon>Autobranchia</taxon>
        <taxon>Heteroconchia</taxon>
        <taxon>Euheterodonta</taxon>
        <taxon>Imparidentia</taxon>
        <taxon>Neoheterodontei</taxon>
        <taxon>Myida</taxon>
        <taxon>Dreissenoidea</taxon>
        <taxon>Dreissenidae</taxon>
        <taxon>Dreissena</taxon>
    </lineage>
</organism>
<proteinExistence type="predicted"/>
<protein>
    <submittedName>
        <fullName evidence="1">Uncharacterized protein</fullName>
    </submittedName>
</protein>
<gene>
    <name evidence="1" type="ORF">DPMN_147349</name>
</gene>
<sequence length="90" mass="10134">MISDHKAIDDSPCLLKAEVEEEVRSLKAEKSPRVNNFPSELIICEYDPKERNFGSYTFSLSYRVIGFPLPIRSTRSSPTKRSGNGLVRSA</sequence>
<dbReference type="EMBL" id="JAIWYP010000007">
    <property type="protein sequence ID" value="KAH3793827.1"/>
    <property type="molecule type" value="Genomic_DNA"/>
</dbReference>
<accession>A0A9D4F8W0</accession>
<name>A0A9D4F8W0_DREPO</name>
<dbReference type="AlphaFoldDB" id="A0A9D4F8W0"/>
<keyword evidence="2" id="KW-1185">Reference proteome</keyword>
<evidence type="ECO:0000313" key="2">
    <source>
        <dbReference type="Proteomes" id="UP000828390"/>
    </source>
</evidence>
<comment type="caution">
    <text evidence="1">The sequence shown here is derived from an EMBL/GenBank/DDBJ whole genome shotgun (WGS) entry which is preliminary data.</text>
</comment>
<reference evidence="1" key="2">
    <citation type="submission" date="2020-11" db="EMBL/GenBank/DDBJ databases">
        <authorList>
            <person name="McCartney M.A."/>
            <person name="Auch B."/>
            <person name="Kono T."/>
            <person name="Mallez S."/>
            <person name="Becker A."/>
            <person name="Gohl D.M."/>
            <person name="Silverstein K.A.T."/>
            <person name="Koren S."/>
            <person name="Bechman K.B."/>
            <person name="Herman A."/>
            <person name="Abrahante J.E."/>
            <person name="Garbe J."/>
        </authorList>
    </citation>
    <scope>NUCLEOTIDE SEQUENCE</scope>
    <source>
        <strain evidence="1">Duluth1</strain>
        <tissue evidence="1">Whole animal</tissue>
    </source>
</reference>